<feature type="region of interest" description="Disordered" evidence="1">
    <location>
        <begin position="84"/>
        <end position="174"/>
    </location>
</feature>
<dbReference type="OMA" id="FIDETCE"/>
<dbReference type="InParanoid" id="A0A165GJ67"/>
<dbReference type="STRING" id="1328760.A0A165GJ67"/>
<dbReference type="EMBL" id="KV407459">
    <property type="protein sequence ID" value="KZF22252.1"/>
    <property type="molecule type" value="Genomic_DNA"/>
</dbReference>
<evidence type="ECO:0000313" key="2">
    <source>
        <dbReference type="EMBL" id="KZF22252.1"/>
    </source>
</evidence>
<dbReference type="OrthoDB" id="548474at2759"/>
<organism evidence="2 3">
    <name type="scientific">Xylona heveae (strain CBS 132557 / TC161)</name>
    <dbReference type="NCBI Taxonomy" id="1328760"/>
    <lineage>
        <taxon>Eukaryota</taxon>
        <taxon>Fungi</taxon>
        <taxon>Dikarya</taxon>
        <taxon>Ascomycota</taxon>
        <taxon>Pezizomycotina</taxon>
        <taxon>Xylonomycetes</taxon>
        <taxon>Xylonales</taxon>
        <taxon>Xylonaceae</taxon>
        <taxon>Xylona</taxon>
    </lineage>
</organism>
<gene>
    <name evidence="2" type="ORF">L228DRAFT_247901</name>
</gene>
<feature type="compositionally biased region" description="Acidic residues" evidence="1">
    <location>
        <begin position="163"/>
        <end position="174"/>
    </location>
</feature>
<dbReference type="PANTHER" id="PTHR40422">
    <property type="entry name" value="TRANSLATION MACHINERY-ASSOCIATED PROTEIN 17"/>
    <property type="match status" value="1"/>
</dbReference>
<dbReference type="InterPro" id="IPR038966">
    <property type="entry name" value="TMA17"/>
</dbReference>
<dbReference type="RefSeq" id="XP_018187807.1">
    <property type="nucleotide sequence ID" value="XM_018332744.1"/>
</dbReference>
<evidence type="ECO:0000313" key="3">
    <source>
        <dbReference type="Proteomes" id="UP000076632"/>
    </source>
</evidence>
<protein>
    <submittedName>
        <fullName evidence="2">Uncharacterized protein</fullName>
    </submittedName>
</protein>
<sequence>MSSTTSPITPAAFALAIADLPLGNLHAKAAELRNSISHLVRSNEQLLPYAQDGDTDCGDAIRENEEVIARMETRIDLLRQEVERRGFRWGESEEEEQELAREALEPGEQGAETGPGGHLNGADSAAGRENDLEAAASSGPNTGGRLTDAELQRRLMEQLEAAGGDDNEEEGVHL</sequence>
<dbReference type="Proteomes" id="UP000076632">
    <property type="component" value="Unassembled WGS sequence"/>
</dbReference>
<name>A0A165GJ67_XYLHT</name>
<reference evidence="2 3" key="1">
    <citation type="journal article" date="2016" name="Fungal Biol.">
        <title>The genome of Xylona heveae provides a window into fungal endophytism.</title>
        <authorList>
            <person name="Gazis R."/>
            <person name="Kuo A."/>
            <person name="Riley R."/>
            <person name="LaButti K."/>
            <person name="Lipzen A."/>
            <person name="Lin J."/>
            <person name="Amirebrahimi M."/>
            <person name="Hesse C.N."/>
            <person name="Spatafora J.W."/>
            <person name="Henrissat B."/>
            <person name="Hainaut M."/>
            <person name="Grigoriev I.V."/>
            <person name="Hibbett D.S."/>
        </authorList>
    </citation>
    <scope>NUCLEOTIDE SEQUENCE [LARGE SCALE GENOMIC DNA]</scope>
    <source>
        <strain evidence="2 3">TC161</strain>
    </source>
</reference>
<proteinExistence type="predicted"/>
<dbReference type="FunCoup" id="A0A165GJ67">
    <property type="interactions" value="79"/>
</dbReference>
<dbReference type="GO" id="GO:0070682">
    <property type="term" value="P:proteasome regulatory particle assembly"/>
    <property type="evidence" value="ECO:0007669"/>
    <property type="project" value="InterPro"/>
</dbReference>
<evidence type="ECO:0000256" key="1">
    <source>
        <dbReference type="SAM" id="MobiDB-lite"/>
    </source>
</evidence>
<dbReference type="GeneID" id="28897881"/>
<accession>A0A165GJ67</accession>
<dbReference type="PANTHER" id="PTHR40422:SF1">
    <property type="entry name" value="TRANSLATION MACHINERY-ASSOCIATED PROTEIN 17"/>
    <property type="match status" value="1"/>
</dbReference>
<keyword evidence="3" id="KW-1185">Reference proteome</keyword>
<dbReference type="GO" id="GO:0030674">
    <property type="term" value="F:protein-macromolecule adaptor activity"/>
    <property type="evidence" value="ECO:0007669"/>
    <property type="project" value="TreeGrafter"/>
</dbReference>
<feature type="compositionally biased region" description="Basic and acidic residues" evidence="1">
    <location>
        <begin position="147"/>
        <end position="157"/>
    </location>
</feature>
<dbReference type="AlphaFoldDB" id="A0A165GJ67"/>